<feature type="binding site" evidence="10">
    <location>
        <position position="122"/>
    </location>
    <ligand>
        <name>substrate</name>
    </ligand>
</feature>
<keyword evidence="4 10" id="KW-0441">Lipid A biosynthesis</keyword>
<dbReference type="Pfam" id="PF00149">
    <property type="entry name" value="Metallophos"/>
    <property type="match status" value="1"/>
</dbReference>
<comment type="caution">
    <text evidence="10">Lacks conserved residue(s) required for the propagation of feature annotation.</text>
</comment>
<keyword evidence="5 10" id="KW-0479">Metal-binding</keyword>
<dbReference type="RefSeq" id="WP_390189287.1">
    <property type="nucleotide sequence ID" value="NZ_JBHMEP010000001.1"/>
</dbReference>
<name>A0ABV5HIB8_9VIBR</name>
<feature type="binding site" evidence="10">
    <location>
        <position position="167"/>
    </location>
    <ligand>
        <name>substrate</name>
    </ligand>
</feature>
<keyword evidence="2 10" id="KW-0444">Lipid biosynthesis</keyword>
<sequence>MTTLFISDLHLTPSAPEITDCFTRFMREEAIHADALYVLGDLFEFWIGDDDNSDFAKQIKSEFKRLTQAGIPCFFTQGNRDFLVGKRFAKQTGVTLLGDETVIDLYGTPAVILHGDTLCTDDVQYLAYREKVHQPWLQWVFNRIPFWVKNKIVAKVQSDISDTKKMKSMEIMDVTQSEVEAVMHKHQVKLMIHGHTHRPNIHHFGEGLQRIVLGDWYEQGSVLVCTQSHLDLQTRPFATPQNSNNHLEK</sequence>
<evidence type="ECO:0000256" key="6">
    <source>
        <dbReference type="ARBA" id="ARBA00022801"/>
    </source>
</evidence>
<feature type="binding site" evidence="10">
    <location>
        <position position="41"/>
    </location>
    <ligand>
        <name>Mn(2+)</name>
        <dbReference type="ChEBI" id="CHEBI:29035"/>
        <label>2</label>
    </ligand>
</feature>
<feature type="binding site" evidence="10">
    <location>
        <begin position="79"/>
        <end position="80"/>
    </location>
    <ligand>
        <name>substrate</name>
    </ligand>
</feature>
<feature type="binding site" evidence="10">
    <location>
        <position position="10"/>
    </location>
    <ligand>
        <name>Mn(2+)</name>
        <dbReference type="ChEBI" id="CHEBI:29035"/>
        <label>1</label>
    </ligand>
</feature>
<dbReference type="EMBL" id="JBHMEP010000001">
    <property type="protein sequence ID" value="MFB9133742.1"/>
    <property type="molecule type" value="Genomic_DNA"/>
</dbReference>
<keyword evidence="1 10" id="KW-1003">Cell membrane</keyword>
<comment type="caution">
    <text evidence="12">The sequence shown here is derived from an EMBL/GenBank/DDBJ whole genome shotgun (WGS) entry which is preliminary data.</text>
</comment>
<feature type="binding site" evidence="10">
    <location>
        <position position="164"/>
    </location>
    <ligand>
        <name>substrate</name>
    </ligand>
</feature>
<evidence type="ECO:0000256" key="3">
    <source>
        <dbReference type="ARBA" id="ARBA00022519"/>
    </source>
</evidence>
<evidence type="ECO:0000256" key="2">
    <source>
        <dbReference type="ARBA" id="ARBA00022516"/>
    </source>
</evidence>
<comment type="catalytic activity">
    <reaction evidence="10">
        <text>UDP-2-N,3-O-bis[(3R)-3-hydroxytetradecanoyl]-alpha-D-glucosamine + H2O = 2-N,3-O-bis[(3R)-3-hydroxytetradecanoyl]-alpha-D-glucosaminyl 1-phosphate + UMP + 2 H(+)</text>
        <dbReference type="Rhea" id="RHEA:25213"/>
        <dbReference type="ChEBI" id="CHEBI:15377"/>
        <dbReference type="ChEBI" id="CHEBI:15378"/>
        <dbReference type="ChEBI" id="CHEBI:57865"/>
        <dbReference type="ChEBI" id="CHEBI:57957"/>
        <dbReference type="ChEBI" id="CHEBI:78847"/>
        <dbReference type="EC" id="3.6.1.54"/>
    </reaction>
</comment>
<dbReference type="InterPro" id="IPR029052">
    <property type="entry name" value="Metallo-depent_PP-like"/>
</dbReference>
<gene>
    <name evidence="10 12" type="primary">lpxH</name>
    <name evidence="12" type="ORF">ACFFUV_02025</name>
</gene>
<dbReference type="InterPro" id="IPR043461">
    <property type="entry name" value="LpxH-like"/>
</dbReference>
<feature type="binding site" evidence="10">
    <location>
        <position position="79"/>
    </location>
    <ligand>
        <name>Mn(2+)</name>
        <dbReference type="ChEBI" id="CHEBI:29035"/>
        <label>2</label>
    </ligand>
</feature>
<dbReference type="GO" id="GO:0016787">
    <property type="term" value="F:hydrolase activity"/>
    <property type="evidence" value="ECO:0007669"/>
    <property type="project" value="UniProtKB-KW"/>
</dbReference>
<organism evidence="12 13">
    <name type="scientific">Vibrio olivae</name>
    <dbReference type="NCBI Taxonomy" id="1243002"/>
    <lineage>
        <taxon>Bacteria</taxon>
        <taxon>Pseudomonadati</taxon>
        <taxon>Pseudomonadota</taxon>
        <taxon>Gammaproteobacteria</taxon>
        <taxon>Vibrionales</taxon>
        <taxon>Vibrionaceae</taxon>
        <taxon>Vibrio</taxon>
    </lineage>
</organism>
<comment type="function">
    <text evidence="10">Hydrolyzes the pyrophosphate bond of UDP-2,3-diacylglucosamine to yield 2,3-diacylglucosamine 1-phosphate (lipid X) and UMP by catalyzing the attack of water at the alpha-P atom. Involved in the biosynthesis of lipid A, a phosphorylated glycolipid that anchors the lipopolysaccharide to the outer membrane of the cell.</text>
</comment>
<dbReference type="SUPFAM" id="SSF56300">
    <property type="entry name" value="Metallo-dependent phosphatases"/>
    <property type="match status" value="1"/>
</dbReference>
<evidence type="ECO:0000256" key="7">
    <source>
        <dbReference type="ARBA" id="ARBA00023098"/>
    </source>
</evidence>
<proteinExistence type="inferred from homology"/>
<keyword evidence="8 10" id="KW-0472">Membrane</keyword>
<keyword evidence="9 10" id="KW-0464">Manganese</keyword>
<comment type="similarity">
    <text evidence="10">Belongs to the LpxH family.</text>
</comment>
<comment type="subcellular location">
    <subcellularLocation>
        <location evidence="10">Cell inner membrane</location>
        <topology evidence="10">Peripheral membrane protein</topology>
        <orientation evidence="10">Cytoplasmic side</orientation>
    </subcellularLocation>
</comment>
<dbReference type="Proteomes" id="UP001589645">
    <property type="component" value="Unassembled WGS sequence"/>
</dbReference>
<evidence type="ECO:0000256" key="4">
    <source>
        <dbReference type="ARBA" id="ARBA00022556"/>
    </source>
</evidence>
<evidence type="ECO:0000256" key="8">
    <source>
        <dbReference type="ARBA" id="ARBA00023136"/>
    </source>
</evidence>
<feature type="binding site" evidence="10">
    <location>
        <position position="197"/>
    </location>
    <ligand>
        <name>Mn(2+)</name>
        <dbReference type="ChEBI" id="CHEBI:29035"/>
        <label>1</label>
    </ligand>
</feature>
<dbReference type="Gene3D" id="3.60.21.10">
    <property type="match status" value="1"/>
</dbReference>
<feature type="binding site" evidence="10">
    <location>
        <position position="195"/>
    </location>
    <ligand>
        <name>Mn(2+)</name>
        <dbReference type="ChEBI" id="CHEBI:29035"/>
        <label>2</label>
    </ligand>
</feature>
<dbReference type="NCBIfam" id="NF003743">
    <property type="entry name" value="PRK05340.1"/>
    <property type="match status" value="1"/>
</dbReference>
<comment type="pathway">
    <text evidence="10">Glycolipid biosynthesis; lipid IV(A) biosynthesis; lipid IV(A) from (3R)-3-hydroxytetradecanoyl-[acyl-carrier-protein] and UDP-N-acetyl-alpha-D-glucosamine: step 4/6.</text>
</comment>
<dbReference type="CDD" id="cd07398">
    <property type="entry name" value="MPP_YbbF-LpxH"/>
    <property type="match status" value="1"/>
</dbReference>
<dbReference type="PANTHER" id="PTHR34990">
    <property type="entry name" value="UDP-2,3-DIACYLGLUCOSAMINE HYDROLASE-RELATED"/>
    <property type="match status" value="1"/>
</dbReference>
<evidence type="ECO:0000256" key="10">
    <source>
        <dbReference type="HAMAP-Rule" id="MF_00575"/>
    </source>
</evidence>
<comment type="cofactor">
    <cofactor evidence="10">
        <name>Mn(2+)</name>
        <dbReference type="ChEBI" id="CHEBI:29035"/>
    </cofactor>
    <text evidence="10">Binds 2 Mn(2+) ions per subunit in a binuclear metal center.</text>
</comment>
<feature type="domain" description="Calcineurin-like phosphoesterase" evidence="11">
    <location>
        <begin position="1"/>
        <end position="199"/>
    </location>
</feature>
<keyword evidence="7 10" id="KW-0443">Lipid metabolism</keyword>
<dbReference type="HAMAP" id="MF_00575">
    <property type="entry name" value="LpxH"/>
    <property type="match status" value="1"/>
</dbReference>
<dbReference type="InterPro" id="IPR010138">
    <property type="entry name" value="UDP-diacylglucosamine_Hdrlase"/>
</dbReference>
<accession>A0ABV5HIB8</accession>
<feature type="binding site" evidence="10">
    <location>
        <position position="41"/>
    </location>
    <ligand>
        <name>Mn(2+)</name>
        <dbReference type="ChEBI" id="CHEBI:29035"/>
        <label>1</label>
    </ligand>
</feature>
<keyword evidence="3 10" id="KW-0997">Cell inner membrane</keyword>
<feature type="binding site" evidence="10">
    <location>
        <position position="195"/>
    </location>
    <ligand>
        <name>substrate</name>
    </ligand>
</feature>
<feature type="binding site" evidence="10">
    <location>
        <position position="114"/>
    </location>
    <ligand>
        <name>Mn(2+)</name>
        <dbReference type="ChEBI" id="CHEBI:29035"/>
        <label>2</label>
    </ligand>
</feature>
<keyword evidence="13" id="KW-1185">Reference proteome</keyword>
<evidence type="ECO:0000259" key="11">
    <source>
        <dbReference type="Pfam" id="PF00149"/>
    </source>
</evidence>
<evidence type="ECO:0000256" key="9">
    <source>
        <dbReference type="ARBA" id="ARBA00023211"/>
    </source>
</evidence>
<evidence type="ECO:0000313" key="13">
    <source>
        <dbReference type="Proteomes" id="UP001589645"/>
    </source>
</evidence>
<reference evidence="12 13" key="1">
    <citation type="submission" date="2024-09" db="EMBL/GenBank/DDBJ databases">
        <authorList>
            <person name="Sun Q."/>
            <person name="Mori K."/>
        </authorList>
    </citation>
    <scope>NUCLEOTIDE SEQUENCE [LARGE SCALE GENOMIC DNA]</scope>
    <source>
        <strain evidence="12 13">CECT 8064</strain>
    </source>
</reference>
<evidence type="ECO:0000313" key="12">
    <source>
        <dbReference type="EMBL" id="MFB9133742.1"/>
    </source>
</evidence>
<evidence type="ECO:0000256" key="5">
    <source>
        <dbReference type="ARBA" id="ARBA00022723"/>
    </source>
</evidence>
<dbReference type="InterPro" id="IPR004843">
    <property type="entry name" value="Calcineurin-like_PHP"/>
</dbReference>
<feature type="binding site" evidence="10">
    <location>
        <position position="8"/>
    </location>
    <ligand>
        <name>Mn(2+)</name>
        <dbReference type="ChEBI" id="CHEBI:29035"/>
        <label>1</label>
    </ligand>
</feature>
<evidence type="ECO:0000256" key="1">
    <source>
        <dbReference type="ARBA" id="ARBA00022475"/>
    </source>
</evidence>
<dbReference type="NCBIfam" id="TIGR01854">
    <property type="entry name" value="lipid_A_lpxH"/>
    <property type="match status" value="1"/>
</dbReference>
<dbReference type="PANTHER" id="PTHR34990:SF1">
    <property type="entry name" value="UDP-2,3-DIACYLGLUCOSAMINE HYDROLASE"/>
    <property type="match status" value="1"/>
</dbReference>
<dbReference type="EC" id="3.6.1.54" evidence="10"/>
<protein>
    <recommendedName>
        <fullName evidence="10">UDP-2,3-diacylglucosamine hydrolase</fullName>
        <ecNumber evidence="10">3.6.1.54</ecNumber>
    </recommendedName>
    <alternativeName>
        <fullName evidence="10">UDP-2,3-diacylglucosamine diphosphatase</fullName>
    </alternativeName>
</protein>
<keyword evidence="6 10" id="KW-0378">Hydrolase</keyword>